<keyword evidence="7" id="KW-0121">Carboxypeptidase</keyword>
<keyword evidence="15" id="KW-0482">Metalloprotease</keyword>
<dbReference type="RefSeq" id="WP_130419433.1">
    <property type="nucleotide sequence ID" value="NZ_SHKW01000001.1"/>
</dbReference>
<keyword evidence="13" id="KW-0862">Zinc</keyword>
<evidence type="ECO:0000256" key="21">
    <source>
        <dbReference type="SAM" id="SignalP"/>
    </source>
</evidence>
<comment type="subunit">
    <text evidence="19">Homodimer. The monomeric form is inactive while the homodimer is active.</text>
</comment>
<proteinExistence type="predicted"/>
<keyword evidence="14" id="KW-0333">Golgi apparatus</keyword>
<keyword evidence="8" id="KW-0645">Protease</keyword>
<evidence type="ECO:0000256" key="8">
    <source>
        <dbReference type="ARBA" id="ARBA00022670"/>
    </source>
</evidence>
<evidence type="ECO:0000256" key="18">
    <source>
        <dbReference type="ARBA" id="ARBA00023228"/>
    </source>
</evidence>
<dbReference type="GO" id="GO:0070573">
    <property type="term" value="F:metallodipeptidase activity"/>
    <property type="evidence" value="ECO:0007669"/>
    <property type="project" value="InterPro"/>
</dbReference>
<keyword evidence="6" id="KW-0964">Secreted</keyword>
<evidence type="ECO:0000256" key="12">
    <source>
        <dbReference type="ARBA" id="ARBA00022824"/>
    </source>
</evidence>
<evidence type="ECO:0000256" key="3">
    <source>
        <dbReference type="ARBA" id="ARBA00004555"/>
    </source>
</evidence>
<keyword evidence="24" id="KW-1185">Reference proteome</keyword>
<protein>
    <recommendedName>
        <fullName evidence="5">Carboxypeptidase Q</fullName>
    </recommendedName>
    <alternativeName>
        <fullName evidence="20">Plasma glutamate carboxypeptidase</fullName>
    </alternativeName>
</protein>
<name>A0A4Q7YV60_9BACT</name>
<keyword evidence="16" id="KW-0865">Zymogen</keyword>
<keyword evidence="12" id="KW-0256">Endoplasmic reticulum</keyword>
<evidence type="ECO:0000256" key="1">
    <source>
        <dbReference type="ARBA" id="ARBA00004240"/>
    </source>
</evidence>
<evidence type="ECO:0000313" key="23">
    <source>
        <dbReference type="EMBL" id="RZU41528.1"/>
    </source>
</evidence>
<dbReference type="GO" id="GO:0005764">
    <property type="term" value="C:lysosome"/>
    <property type="evidence" value="ECO:0007669"/>
    <property type="project" value="UniProtKB-SubCell"/>
</dbReference>
<evidence type="ECO:0000256" key="20">
    <source>
        <dbReference type="ARBA" id="ARBA00033328"/>
    </source>
</evidence>
<accession>A0A4Q7YV60</accession>
<dbReference type="GO" id="GO:0006508">
    <property type="term" value="P:proteolysis"/>
    <property type="evidence" value="ECO:0007669"/>
    <property type="project" value="UniProtKB-KW"/>
</dbReference>
<evidence type="ECO:0000256" key="4">
    <source>
        <dbReference type="ARBA" id="ARBA00004613"/>
    </source>
</evidence>
<dbReference type="OrthoDB" id="9762302at2"/>
<dbReference type="Pfam" id="PF04389">
    <property type="entry name" value="Peptidase_M28"/>
    <property type="match status" value="1"/>
</dbReference>
<dbReference type="PANTHER" id="PTHR12053:SF3">
    <property type="entry name" value="CARBOXYPEPTIDASE Q"/>
    <property type="match status" value="1"/>
</dbReference>
<organism evidence="23 24">
    <name type="scientific">Edaphobacter modestus</name>
    <dbReference type="NCBI Taxonomy" id="388466"/>
    <lineage>
        <taxon>Bacteria</taxon>
        <taxon>Pseudomonadati</taxon>
        <taxon>Acidobacteriota</taxon>
        <taxon>Terriglobia</taxon>
        <taxon>Terriglobales</taxon>
        <taxon>Acidobacteriaceae</taxon>
        <taxon>Edaphobacter</taxon>
    </lineage>
</organism>
<evidence type="ECO:0000256" key="7">
    <source>
        <dbReference type="ARBA" id="ARBA00022645"/>
    </source>
</evidence>
<dbReference type="EMBL" id="SHKW01000001">
    <property type="protein sequence ID" value="RZU41528.1"/>
    <property type="molecule type" value="Genomic_DNA"/>
</dbReference>
<sequence length="485" mass="52576">MRRSVLALLASVISPVAFAQMPVSPETRSTVAHIIGDIMVNGQAYEYDRQLADTIGPRLTGSDNYVHAVSWAEQQFRTLGLANVHTEPFTMPATWEPETPATGRITSPRIQNLHIYSLGWSPSTPSGGVKGNIVYLEHLTIEGIEAQKDKLADNIVLIDKESIGDQPAFSQILQALNHLGKLAPKGLLLEGGPNGSESATALTFDGTLSSYPIAQVGLEDAGLIKRMLDHGPVTVEFSFKNRIRKNVKVDNVVAEIPGSDLPNETVIVSGHLDSWHPATGAQDNGTGASTVLDVARAIKASGHPPRRTLRFLLVGGEEQGILGSTAYVRSHKDQMSSIDCVLISDTGAQRAKGWYLMGRDDEKQALTNVEPLLNGLGSGDTTPSVEFLFQTDHISFDLLGVPTLVLWNETDKYFKLHHKASDSFDSVNQADLNQGVATTAATAYAIADSAKPFAPHDTPAQTEEWLKKARQWDDYKFFQSAGVFP</sequence>
<dbReference type="GO" id="GO:0046872">
    <property type="term" value="F:metal ion binding"/>
    <property type="evidence" value="ECO:0007669"/>
    <property type="project" value="UniProtKB-KW"/>
</dbReference>
<comment type="caution">
    <text evidence="23">The sequence shown here is derived from an EMBL/GenBank/DDBJ whole genome shotgun (WGS) entry which is preliminary data.</text>
</comment>
<dbReference type="InterPro" id="IPR039866">
    <property type="entry name" value="CPQ"/>
</dbReference>
<evidence type="ECO:0000259" key="22">
    <source>
        <dbReference type="Pfam" id="PF04389"/>
    </source>
</evidence>
<evidence type="ECO:0000256" key="13">
    <source>
        <dbReference type="ARBA" id="ARBA00022833"/>
    </source>
</evidence>
<evidence type="ECO:0000256" key="9">
    <source>
        <dbReference type="ARBA" id="ARBA00022723"/>
    </source>
</evidence>
<feature type="chain" id="PRO_5021026526" description="Carboxypeptidase Q" evidence="21">
    <location>
        <begin position="20"/>
        <end position="485"/>
    </location>
</feature>
<dbReference type="Gene3D" id="3.40.630.10">
    <property type="entry name" value="Zn peptidases"/>
    <property type="match status" value="1"/>
</dbReference>
<dbReference type="PANTHER" id="PTHR12053">
    <property type="entry name" value="PROTEASE FAMILY M28 PLASMA GLUTAMATE CARBOXYPEPTIDASE-RELATED"/>
    <property type="match status" value="1"/>
</dbReference>
<evidence type="ECO:0000256" key="2">
    <source>
        <dbReference type="ARBA" id="ARBA00004371"/>
    </source>
</evidence>
<keyword evidence="17" id="KW-0325">Glycoprotein</keyword>
<reference evidence="23 24" key="1">
    <citation type="submission" date="2019-02" db="EMBL/GenBank/DDBJ databases">
        <title>Genomic Encyclopedia of Archaeal and Bacterial Type Strains, Phase II (KMG-II): from individual species to whole genera.</title>
        <authorList>
            <person name="Goeker M."/>
        </authorList>
    </citation>
    <scope>NUCLEOTIDE SEQUENCE [LARGE SCALE GENOMIC DNA]</scope>
    <source>
        <strain evidence="23 24">DSM 18101</strain>
    </source>
</reference>
<dbReference type="SUPFAM" id="SSF53187">
    <property type="entry name" value="Zn-dependent exopeptidases"/>
    <property type="match status" value="1"/>
</dbReference>
<dbReference type="GO" id="GO:0004180">
    <property type="term" value="F:carboxypeptidase activity"/>
    <property type="evidence" value="ECO:0007669"/>
    <property type="project" value="UniProtKB-KW"/>
</dbReference>
<keyword evidence="9" id="KW-0479">Metal-binding</keyword>
<keyword evidence="10 21" id="KW-0732">Signal</keyword>
<dbReference type="Proteomes" id="UP000292958">
    <property type="component" value="Unassembled WGS sequence"/>
</dbReference>
<dbReference type="AlphaFoldDB" id="A0A4Q7YV60"/>
<dbReference type="Gene3D" id="3.50.30.30">
    <property type="match status" value="1"/>
</dbReference>
<comment type="subcellular location">
    <subcellularLocation>
        <location evidence="1">Endoplasmic reticulum</location>
    </subcellularLocation>
    <subcellularLocation>
        <location evidence="3">Golgi apparatus</location>
    </subcellularLocation>
    <subcellularLocation>
        <location evidence="2">Lysosome</location>
    </subcellularLocation>
    <subcellularLocation>
        <location evidence="4">Secreted</location>
    </subcellularLocation>
</comment>
<evidence type="ECO:0000256" key="11">
    <source>
        <dbReference type="ARBA" id="ARBA00022801"/>
    </source>
</evidence>
<evidence type="ECO:0000256" key="5">
    <source>
        <dbReference type="ARBA" id="ARBA00014116"/>
    </source>
</evidence>
<evidence type="ECO:0000256" key="6">
    <source>
        <dbReference type="ARBA" id="ARBA00022525"/>
    </source>
</evidence>
<evidence type="ECO:0000313" key="24">
    <source>
        <dbReference type="Proteomes" id="UP000292958"/>
    </source>
</evidence>
<gene>
    <name evidence="23" type="ORF">BDD14_3052</name>
</gene>
<evidence type="ECO:0000256" key="10">
    <source>
        <dbReference type="ARBA" id="ARBA00022729"/>
    </source>
</evidence>
<evidence type="ECO:0000256" key="17">
    <source>
        <dbReference type="ARBA" id="ARBA00023180"/>
    </source>
</evidence>
<evidence type="ECO:0000256" key="14">
    <source>
        <dbReference type="ARBA" id="ARBA00023034"/>
    </source>
</evidence>
<keyword evidence="18" id="KW-0458">Lysosome</keyword>
<feature type="domain" description="Peptidase M28" evidence="22">
    <location>
        <begin position="251"/>
        <end position="434"/>
    </location>
</feature>
<evidence type="ECO:0000256" key="19">
    <source>
        <dbReference type="ARBA" id="ARBA00025833"/>
    </source>
</evidence>
<dbReference type="GO" id="GO:0005576">
    <property type="term" value="C:extracellular region"/>
    <property type="evidence" value="ECO:0007669"/>
    <property type="project" value="UniProtKB-SubCell"/>
</dbReference>
<dbReference type="InterPro" id="IPR007484">
    <property type="entry name" value="Peptidase_M28"/>
</dbReference>
<evidence type="ECO:0000256" key="16">
    <source>
        <dbReference type="ARBA" id="ARBA00023145"/>
    </source>
</evidence>
<keyword evidence="11" id="KW-0378">Hydrolase</keyword>
<evidence type="ECO:0000256" key="15">
    <source>
        <dbReference type="ARBA" id="ARBA00023049"/>
    </source>
</evidence>
<feature type="signal peptide" evidence="21">
    <location>
        <begin position="1"/>
        <end position="19"/>
    </location>
</feature>